<keyword evidence="2" id="KW-1185">Reference proteome</keyword>
<protein>
    <recommendedName>
        <fullName evidence="3">Reverse transcriptase domain-containing protein</fullName>
    </recommendedName>
</protein>
<accession>A0A4Y2NSY1</accession>
<name>A0A4Y2NSY1_ARAVE</name>
<sequence length="99" mass="11203">MDLLDSLLHTSLRGNPESVLKISFSMPHNIKAGLIQLGPTCFNTYINDILQIVKTDTRLFADDTATHCINQHSNIIPEKLTEYLQNLEMANPMENPNQH</sequence>
<comment type="caution">
    <text evidence="1">The sequence shown here is derived from an EMBL/GenBank/DDBJ whole genome shotgun (WGS) entry which is preliminary data.</text>
</comment>
<evidence type="ECO:0008006" key="3">
    <source>
        <dbReference type="Google" id="ProtNLM"/>
    </source>
</evidence>
<dbReference type="Proteomes" id="UP000499080">
    <property type="component" value="Unassembled WGS sequence"/>
</dbReference>
<reference evidence="1 2" key="1">
    <citation type="journal article" date="2019" name="Sci. Rep.">
        <title>Orb-weaving spider Araneus ventricosus genome elucidates the spidroin gene catalogue.</title>
        <authorList>
            <person name="Kono N."/>
            <person name="Nakamura H."/>
            <person name="Ohtoshi R."/>
            <person name="Moran D.A.P."/>
            <person name="Shinohara A."/>
            <person name="Yoshida Y."/>
            <person name="Fujiwara M."/>
            <person name="Mori M."/>
            <person name="Tomita M."/>
            <person name="Arakawa K."/>
        </authorList>
    </citation>
    <scope>NUCLEOTIDE SEQUENCE [LARGE SCALE GENOMIC DNA]</scope>
</reference>
<evidence type="ECO:0000313" key="1">
    <source>
        <dbReference type="EMBL" id="GBN41953.1"/>
    </source>
</evidence>
<proteinExistence type="predicted"/>
<gene>
    <name evidence="1" type="ORF">AVEN_21572_1</name>
</gene>
<organism evidence="1 2">
    <name type="scientific">Araneus ventricosus</name>
    <name type="common">Orbweaver spider</name>
    <name type="synonym">Epeira ventricosa</name>
    <dbReference type="NCBI Taxonomy" id="182803"/>
    <lineage>
        <taxon>Eukaryota</taxon>
        <taxon>Metazoa</taxon>
        <taxon>Ecdysozoa</taxon>
        <taxon>Arthropoda</taxon>
        <taxon>Chelicerata</taxon>
        <taxon>Arachnida</taxon>
        <taxon>Araneae</taxon>
        <taxon>Araneomorphae</taxon>
        <taxon>Entelegynae</taxon>
        <taxon>Araneoidea</taxon>
        <taxon>Araneidae</taxon>
        <taxon>Araneus</taxon>
    </lineage>
</organism>
<dbReference type="AlphaFoldDB" id="A0A4Y2NSY1"/>
<dbReference type="EMBL" id="BGPR01009736">
    <property type="protein sequence ID" value="GBN41953.1"/>
    <property type="molecule type" value="Genomic_DNA"/>
</dbReference>
<evidence type="ECO:0000313" key="2">
    <source>
        <dbReference type="Proteomes" id="UP000499080"/>
    </source>
</evidence>